<evidence type="ECO:0000256" key="1">
    <source>
        <dbReference type="SAM" id="SignalP"/>
    </source>
</evidence>
<dbReference type="EMBL" id="QENQ01000001">
    <property type="protein sequence ID" value="PVX30870.1"/>
    <property type="molecule type" value="Genomic_DNA"/>
</dbReference>
<dbReference type="Proteomes" id="UP000245890">
    <property type="component" value="Unassembled WGS sequence"/>
</dbReference>
<evidence type="ECO:0000313" key="3">
    <source>
        <dbReference type="Proteomes" id="UP000245890"/>
    </source>
</evidence>
<organism evidence="2 3">
    <name type="scientific">Sphingomonas pokkalii</name>
    <dbReference type="NCBI Taxonomy" id="2175090"/>
    <lineage>
        <taxon>Bacteria</taxon>
        <taxon>Pseudomonadati</taxon>
        <taxon>Pseudomonadota</taxon>
        <taxon>Alphaproteobacteria</taxon>
        <taxon>Sphingomonadales</taxon>
        <taxon>Sphingomonadaceae</taxon>
        <taxon>Sphingomonas</taxon>
    </lineage>
</organism>
<evidence type="ECO:0000313" key="2">
    <source>
        <dbReference type="EMBL" id="PVX30870.1"/>
    </source>
</evidence>
<keyword evidence="3" id="KW-1185">Reference proteome</keyword>
<dbReference type="OrthoDB" id="7391781at2"/>
<comment type="caution">
    <text evidence="2">The sequence shown here is derived from an EMBL/GenBank/DDBJ whole genome shotgun (WGS) entry which is preliminary data.</text>
</comment>
<proteinExistence type="predicted"/>
<sequence>MKQLWLAIGVALACAASPAAAQRDLRVEGAWTHTATGLVFPERIGGAARTRIHEYDAEGADVSAGYALRQGDQVAFITLYVYPATPERSCAANFEEMEKSVAQSYTDVQVTESGRWPSPSGHNADSGYHARFALTGPLEGKEQPLTSESYLFCPAGNAWLVAARASWARDADFSQAFADLLHGLQWPEKLDTPAPATAPAAQTAN</sequence>
<name>A0A2U0SHQ0_9SPHN</name>
<reference evidence="2 3" key="1">
    <citation type="submission" date="2018-05" db="EMBL/GenBank/DDBJ databases">
        <title>Description of Sphingomonas pokkalii sp nov, isolated from the rhizosphere of saline tolerant pokkali rice and its draft genome analysis.</title>
        <authorList>
            <person name="Menon R."/>
            <person name="Kumari S."/>
            <person name="Rameshkumar N."/>
        </authorList>
    </citation>
    <scope>NUCLEOTIDE SEQUENCE [LARGE SCALE GENOMIC DNA]</scope>
    <source>
        <strain evidence="2 3">L3B27</strain>
    </source>
</reference>
<feature type="signal peptide" evidence="1">
    <location>
        <begin position="1"/>
        <end position="21"/>
    </location>
</feature>
<feature type="chain" id="PRO_5015656701" evidence="1">
    <location>
        <begin position="22"/>
        <end position="205"/>
    </location>
</feature>
<dbReference type="AlphaFoldDB" id="A0A2U0SHQ0"/>
<gene>
    <name evidence="2" type="ORF">DD559_17320</name>
</gene>
<dbReference type="RefSeq" id="WP_116470267.1">
    <property type="nucleotide sequence ID" value="NZ_QENQ01000001.1"/>
</dbReference>
<accession>A0A2U0SHQ0</accession>
<keyword evidence="1" id="KW-0732">Signal</keyword>
<protein>
    <submittedName>
        <fullName evidence="2">Uncharacterized protein</fullName>
    </submittedName>
</protein>